<organism evidence="2 3">
    <name type="scientific">Armillaria borealis</name>
    <dbReference type="NCBI Taxonomy" id="47425"/>
    <lineage>
        <taxon>Eukaryota</taxon>
        <taxon>Fungi</taxon>
        <taxon>Dikarya</taxon>
        <taxon>Basidiomycota</taxon>
        <taxon>Agaricomycotina</taxon>
        <taxon>Agaricomycetes</taxon>
        <taxon>Agaricomycetidae</taxon>
        <taxon>Agaricales</taxon>
        <taxon>Marasmiineae</taxon>
        <taxon>Physalacriaceae</taxon>
        <taxon>Armillaria</taxon>
    </lineage>
</organism>
<comment type="caution">
    <text evidence="2">The sequence shown here is derived from an EMBL/GenBank/DDBJ whole genome shotgun (WGS) entry which is preliminary data.</text>
</comment>
<name>A0AA39MT04_9AGAR</name>
<protein>
    <submittedName>
        <fullName evidence="2">Uncharacterized protein</fullName>
    </submittedName>
</protein>
<feature type="transmembrane region" description="Helical" evidence="1">
    <location>
        <begin position="170"/>
        <end position="195"/>
    </location>
</feature>
<evidence type="ECO:0000313" key="3">
    <source>
        <dbReference type="Proteomes" id="UP001175226"/>
    </source>
</evidence>
<dbReference type="AlphaFoldDB" id="A0AA39MT04"/>
<keyword evidence="1" id="KW-0812">Transmembrane</keyword>
<keyword evidence="1" id="KW-1133">Transmembrane helix</keyword>
<dbReference type="Proteomes" id="UP001175226">
    <property type="component" value="Unassembled WGS sequence"/>
</dbReference>
<sequence>MNGSAESPFKSVRLSVLPVLCATLFPPSFACLFKHILSLPNPAHTARPLTSMLENIAFEFAGLVALADFTVAAVRTTLTGASSYMDALLLVPGMHCQQSACDHSIRKINCNELPMVGSIATGYIFPLENPAIVSYLQSIGRTGHLVTVKVSLHPIHNAELSFTDRSMRSFFVTGIPATLLYLLGPTLTVVTVVFLGAIQDWRGIGVIATFMLSRLINVVVVRRRSKRWEVVRQFDVEDVLLVLLSQDRWFRLQGISDDLKIITSRQWREKSAAEGLAVSFARLLVYIAVGLCPFASTLGTLTIACLLLCSSALLGLCNFLTLCLQVFNYVVRVEGKPRRYQGKNAMANEMIDKSGRHGGH</sequence>
<accession>A0AA39MT04</accession>
<evidence type="ECO:0000313" key="2">
    <source>
        <dbReference type="EMBL" id="KAK0444710.1"/>
    </source>
</evidence>
<keyword evidence="3" id="KW-1185">Reference proteome</keyword>
<evidence type="ECO:0000256" key="1">
    <source>
        <dbReference type="SAM" id="Phobius"/>
    </source>
</evidence>
<proteinExistence type="predicted"/>
<feature type="transmembrane region" description="Helical" evidence="1">
    <location>
        <begin position="275"/>
        <end position="295"/>
    </location>
</feature>
<feature type="transmembrane region" description="Helical" evidence="1">
    <location>
        <begin position="201"/>
        <end position="220"/>
    </location>
</feature>
<dbReference type="EMBL" id="JAUEPT010000018">
    <property type="protein sequence ID" value="KAK0444710.1"/>
    <property type="molecule type" value="Genomic_DNA"/>
</dbReference>
<reference evidence="2" key="1">
    <citation type="submission" date="2023-06" db="EMBL/GenBank/DDBJ databases">
        <authorList>
            <consortium name="Lawrence Berkeley National Laboratory"/>
            <person name="Ahrendt S."/>
            <person name="Sahu N."/>
            <person name="Indic B."/>
            <person name="Wong-Bajracharya J."/>
            <person name="Merenyi Z."/>
            <person name="Ke H.-M."/>
            <person name="Monk M."/>
            <person name="Kocsube S."/>
            <person name="Drula E."/>
            <person name="Lipzen A."/>
            <person name="Balint B."/>
            <person name="Henrissat B."/>
            <person name="Andreopoulos B."/>
            <person name="Martin F.M."/>
            <person name="Harder C.B."/>
            <person name="Rigling D."/>
            <person name="Ford K.L."/>
            <person name="Foster G.D."/>
            <person name="Pangilinan J."/>
            <person name="Papanicolaou A."/>
            <person name="Barry K."/>
            <person name="LaButti K."/>
            <person name="Viragh M."/>
            <person name="Koriabine M."/>
            <person name="Yan M."/>
            <person name="Riley R."/>
            <person name="Champramary S."/>
            <person name="Plett K.L."/>
            <person name="Tsai I.J."/>
            <person name="Slot J."/>
            <person name="Sipos G."/>
            <person name="Plett J."/>
            <person name="Nagy L.G."/>
            <person name="Grigoriev I.V."/>
        </authorList>
    </citation>
    <scope>NUCLEOTIDE SEQUENCE</scope>
    <source>
        <strain evidence="2">FPL87.14</strain>
    </source>
</reference>
<gene>
    <name evidence="2" type="ORF">EV421DRAFT_1799163</name>
</gene>
<feature type="transmembrane region" description="Helical" evidence="1">
    <location>
        <begin position="301"/>
        <end position="331"/>
    </location>
</feature>
<keyword evidence="1" id="KW-0472">Membrane</keyword>